<dbReference type="GO" id="GO:0009089">
    <property type="term" value="P:lysine biosynthetic process via diaminopimelate"/>
    <property type="evidence" value="ECO:0007669"/>
    <property type="project" value="TreeGrafter"/>
</dbReference>
<proteinExistence type="predicted"/>
<accession>A0A5M9I0G8</accession>
<dbReference type="EMBL" id="VMSO01000019">
    <property type="protein sequence ID" value="KAA8500675.1"/>
    <property type="molecule type" value="Genomic_DNA"/>
</dbReference>
<sequence>MRREQLEYAAARYGTPLYIFDLDILKRQTDRLRGALGDKTGLCYAMKANPFLTRQMAEKVDRIEVCSMGEFEICRRLEIPPEKLFISGVLKKKEDIYKILDICQDRCRYTVESVKQLHYFLEWSDAHMKVLRLYPRLTNGSQFGMDEDTLRSVISIVNMSPYLEIEGIHYFSGTQKRRVRQFQEELEMLDKLLLKMRNEWKVRIEHLEYGPGTAVPYFKGKEAKTYTDEGLDSLREAIGSMQWKGNVTIEQGRAFAAECGYYLTEIRDVKKNKDTHYCIVDGGNHQLNYDGQIRGMYHPDIQVIPGDNRGQRKKWTVCGALCTMNDVLCSDVELADVRTGRVLVFERTGAYSAMEGMALFLSHSLPAVVSYDRNTGWSLLRDHQPTYIWNMPDESLKETESSADNILINEAELSAVNF</sequence>
<comment type="caution">
    <text evidence="4">The sequence shown here is derived from an EMBL/GenBank/DDBJ whole genome shotgun (WGS) entry which is preliminary data.</text>
</comment>
<dbReference type="GO" id="GO:0008836">
    <property type="term" value="F:diaminopimelate decarboxylase activity"/>
    <property type="evidence" value="ECO:0007669"/>
    <property type="project" value="TreeGrafter"/>
</dbReference>
<dbReference type="AlphaFoldDB" id="A0A5M9I0G8"/>
<evidence type="ECO:0000313" key="4">
    <source>
        <dbReference type="EMBL" id="KAA8500675.1"/>
    </source>
</evidence>
<dbReference type="SUPFAM" id="SSF50621">
    <property type="entry name" value="Alanine racemase C-terminal domain-like"/>
    <property type="match status" value="1"/>
</dbReference>
<dbReference type="RefSeq" id="WP_150311326.1">
    <property type="nucleotide sequence ID" value="NZ_VMSO01000019.1"/>
</dbReference>
<feature type="domain" description="Orn/DAP/Arg decarboxylase 2 N-terminal" evidence="3">
    <location>
        <begin position="25"/>
        <end position="257"/>
    </location>
</feature>
<dbReference type="Gene3D" id="3.20.20.10">
    <property type="entry name" value="Alanine racemase"/>
    <property type="match status" value="1"/>
</dbReference>
<keyword evidence="5" id="KW-1185">Reference proteome</keyword>
<dbReference type="Pfam" id="PF02784">
    <property type="entry name" value="Orn_Arg_deC_N"/>
    <property type="match status" value="1"/>
</dbReference>
<comment type="cofactor">
    <cofactor evidence="1">
        <name>pyridoxal 5'-phosphate</name>
        <dbReference type="ChEBI" id="CHEBI:597326"/>
    </cofactor>
</comment>
<protein>
    <submittedName>
        <fullName evidence="4">Decarboxylase</fullName>
    </submittedName>
</protein>
<dbReference type="PANTHER" id="PTHR43727:SF2">
    <property type="entry name" value="GROUP IV DECARBOXYLASE"/>
    <property type="match status" value="1"/>
</dbReference>
<dbReference type="InterPro" id="IPR022644">
    <property type="entry name" value="De-COase2_N"/>
</dbReference>
<reference evidence="4" key="1">
    <citation type="submission" date="2019-07" db="EMBL/GenBank/DDBJ databases">
        <authorList>
            <person name="Wongkuna S."/>
            <person name="Scaria J."/>
        </authorList>
    </citation>
    <scope>NUCLEOTIDE SEQUENCE [LARGE SCALE GENOMIC DNA]</scope>
    <source>
        <strain evidence="4">SW178</strain>
    </source>
</reference>
<evidence type="ECO:0000256" key="2">
    <source>
        <dbReference type="ARBA" id="ARBA00022898"/>
    </source>
</evidence>
<name>A0A5M9I0G8_9FIRM</name>
<dbReference type="InterPro" id="IPR009006">
    <property type="entry name" value="Ala_racemase/Decarboxylase_C"/>
</dbReference>
<dbReference type="OrthoDB" id="9802241at2"/>
<keyword evidence="2" id="KW-0663">Pyridoxal phosphate</keyword>
<dbReference type="SUPFAM" id="SSF51419">
    <property type="entry name" value="PLP-binding barrel"/>
    <property type="match status" value="1"/>
</dbReference>
<dbReference type="Proteomes" id="UP000322025">
    <property type="component" value="Unassembled WGS sequence"/>
</dbReference>
<evidence type="ECO:0000256" key="1">
    <source>
        <dbReference type="ARBA" id="ARBA00001933"/>
    </source>
</evidence>
<dbReference type="Gene3D" id="2.40.37.10">
    <property type="entry name" value="Lyase, Ornithine Decarboxylase, Chain A, domain 1"/>
    <property type="match status" value="1"/>
</dbReference>
<dbReference type="PANTHER" id="PTHR43727">
    <property type="entry name" value="DIAMINOPIMELATE DECARBOXYLASE"/>
    <property type="match status" value="1"/>
</dbReference>
<evidence type="ECO:0000313" key="5">
    <source>
        <dbReference type="Proteomes" id="UP000322025"/>
    </source>
</evidence>
<organism evidence="4 5">
    <name type="scientific">Mediterraneibacter catenae</name>
    <dbReference type="NCBI Taxonomy" id="2594882"/>
    <lineage>
        <taxon>Bacteria</taxon>
        <taxon>Bacillati</taxon>
        <taxon>Bacillota</taxon>
        <taxon>Clostridia</taxon>
        <taxon>Lachnospirales</taxon>
        <taxon>Lachnospiraceae</taxon>
        <taxon>Mediterraneibacter</taxon>
    </lineage>
</organism>
<dbReference type="InterPro" id="IPR029066">
    <property type="entry name" value="PLP-binding_barrel"/>
</dbReference>
<evidence type="ECO:0000259" key="3">
    <source>
        <dbReference type="Pfam" id="PF02784"/>
    </source>
</evidence>
<gene>
    <name evidence="4" type="ORF">FNY66_12255</name>
</gene>